<dbReference type="EMBL" id="JAMZEJ010000006">
    <property type="protein sequence ID" value="MCQ8241363.1"/>
    <property type="molecule type" value="Genomic_DNA"/>
</dbReference>
<dbReference type="InterPro" id="IPR015797">
    <property type="entry name" value="NUDIX_hydrolase-like_dom_sf"/>
</dbReference>
<name>A0ABT1W0J6_9PROT</name>
<reference evidence="2 3" key="1">
    <citation type="submission" date="2022-06" db="EMBL/GenBank/DDBJ databases">
        <title>Rhizosaccharibacter gen. nov. sp. nov. KSS12, endophytic bacteria isolated from sugarcane.</title>
        <authorList>
            <person name="Pitiwittayakul N."/>
        </authorList>
    </citation>
    <scope>NUCLEOTIDE SEQUENCE [LARGE SCALE GENOMIC DNA]</scope>
    <source>
        <strain evidence="2 3">KSS12</strain>
    </source>
</reference>
<protein>
    <submittedName>
        <fullName evidence="2">Thiamine pyrophosphokinase</fullName>
    </submittedName>
</protein>
<evidence type="ECO:0000313" key="2">
    <source>
        <dbReference type="EMBL" id="MCQ8241363.1"/>
    </source>
</evidence>
<dbReference type="SUPFAM" id="SSF55811">
    <property type="entry name" value="Nudix"/>
    <property type="match status" value="1"/>
</dbReference>
<dbReference type="Gene3D" id="3.90.79.10">
    <property type="entry name" value="Nucleoside Triphosphate Pyrophosphohydrolase"/>
    <property type="match status" value="1"/>
</dbReference>
<accession>A0ABT1W0J6</accession>
<dbReference type="InterPro" id="IPR000086">
    <property type="entry name" value="NUDIX_hydrolase_dom"/>
</dbReference>
<dbReference type="CDD" id="cd03676">
    <property type="entry name" value="NUDIX_Tnr3_like"/>
    <property type="match status" value="1"/>
</dbReference>
<gene>
    <name evidence="2" type="ORF">NFI88_10985</name>
</gene>
<organism evidence="2 3">
    <name type="scientific">Rhizosaccharibacter radicis</name>
    <dbReference type="NCBI Taxonomy" id="2782605"/>
    <lineage>
        <taxon>Bacteria</taxon>
        <taxon>Pseudomonadati</taxon>
        <taxon>Pseudomonadota</taxon>
        <taxon>Alphaproteobacteria</taxon>
        <taxon>Acetobacterales</taxon>
        <taxon>Acetobacteraceae</taxon>
        <taxon>Rhizosaccharibacter</taxon>
    </lineage>
</organism>
<comment type="caution">
    <text evidence="2">The sequence shown here is derived from an EMBL/GenBank/DDBJ whole genome shotgun (WGS) entry which is preliminary data.</text>
</comment>
<keyword evidence="3" id="KW-1185">Reference proteome</keyword>
<proteinExistence type="predicted"/>
<evidence type="ECO:0000313" key="3">
    <source>
        <dbReference type="Proteomes" id="UP001524547"/>
    </source>
</evidence>
<sequence>MTLNPRDGYADRAIDAAPGPFGRHLDRCNSARLPGDRKRFRLGSLDVGWVGATIAAALAEKGVADEPEALVLDDPERLPGLARELATAGLFRHRGEAFDVRAVPDGPVLTSIDRGAIPAFGILAEGVHLNGLVDRADGIHLWVGRRADDKLLDPGKLDHLVAGGIAAGHGVRDTLEKEGHEESNLPPELARQAEAVSIISYAMERPEGLRRDRLHCFDLWLPEDFRPHANDGEVAEFILLPLPEIFRLVRDTDRFKFNVNLVLIDLFLRLGLIAPTGSEGVVLSRMLERQLV</sequence>
<dbReference type="RefSeq" id="WP_422920105.1">
    <property type="nucleotide sequence ID" value="NZ_JAMZEJ010000006.1"/>
</dbReference>
<dbReference type="PROSITE" id="PS51462">
    <property type="entry name" value="NUDIX"/>
    <property type="match status" value="1"/>
</dbReference>
<feature type="domain" description="Nudix hydrolase" evidence="1">
    <location>
        <begin position="115"/>
        <end position="265"/>
    </location>
</feature>
<dbReference type="Proteomes" id="UP001524547">
    <property type="component" value="Unassembled WGS sequence"/>
</dbReference>
<evidence type="ECO:0000259" key="1">
    <source>
        <dbReference type="PROSITE" id="PS51462"/>
    </source>
</evidence>